<evidence type="ECO:0000313" key="2">
    <source>
        <dbReference type="Proteomes" id="UP001597399"/>
    </source>
</evidence>
<proteinExistence type="predicted"/>
<gene>
    <name evidence="1" type="ORF">ACFSUE_02995</name>
</gene>
<comment type="caution">
    <text evidence="1">The sequence shown here is derived from an EMBL/GenBank/DDBJ whole genome shotgun (WGS) entry which is preliminary data.</text>
</comment>
<dbReference type="Proteomes" id="UP001597399">
    <property type="component" value="Unassembled WGS sequence"/>
</dbReference>
<name>A0ABW5RYS4_9BACL</name>
<dbReference type="RefSeq" id="WP_253065625.1">
    <property type="nucleotide sequence ID" value="NZ_JAMXWM010000054.1"/>
</dbReference>
<reference evidence="2" key="1">
    <citation type="journal article" date="2019" name="Int. J. Syst. Evol. Microbiol.">
        <title>The Global Catalogue of Microorganisms (GCM) 10K type strain sequencing project: providing services to taxonomists for standard genome sequencing and annotation.</title>
        <authorList>
            <consortium name="The Broad Institute Genomics Platform"/>
            <consortium name="The Broad Institute Genome Sequencing Center for Infectious Disease"/>
            <person name="Wu L."/>
            <person name="Ma J."/>
        </authorList>
    </citation>
    <scope>NUCLEOTIDE SEQUENCE [LARGE SCALE GENOMIC DNA]</scope>
    <source>
        <strain evidence="2">TISTR 2466</strain>
    </source>
</reference>
<sequence>MDKPWTEDDIDYLAQFSVSPEGDLIRDTADFLGRSEVSARNKLSRIRKNGQGEYLSKPWTSREIKILKSSYFIISNKELAYRLGRSADAVKIKASKLGISKKTNVAKWGRTIRHLAMEGCTRKEISKQIGIPYDSICGYIWLHKIECRNSPKELQQKRWREQEAVRYAYVRGEIK</sequence>
<dbReference type="EMBL" id="JBHUMQ010000004">
    <property type="protein sequence ID" value="MFD2692613.1"/>
    <property type="molecule type" value="Genomic_DNA"/>
</dbReference>
<keyword evidence="2" id="KW-1185">Reference proteome</keyword>
<evidence type="ECO:0000313" key="1">
    <source>
        <dbReference type="EMBL" id="MFD2692613.1"/>
    </source>
</evidence>
<organism evidence="1 2">
    <name type="scientific">Sporolactobacillus shoreicorticis</name>
    <dbReference type="NCBI Taxonomy" id="1923877"/>
    <lineage>
        <taxon>Bacteria</taxon>
        <taxon>Bacillati</taxon>
        <taxon>Bacillota</taxon>
        <taxon>Bacilli</taxon>
        <taxon>Bacillales</taxon>
        <taxon>Sporolactobacillaceae</taxon>
        <taxon>Sporolactobacillus</taxon>
    </lineage>
</organism>
<accession>A0ABW5RYS4</accession>
<protein>
    <recommendedName>
        <fullName evidence="3">GcrA cell cycle regulator</fullName>
    </recommendedName>
</protein>
<evidence type="ECO:0008006" key="3">
    <source>
        <dbReference type="Google" id="ProtNLM"/>
    </source>
</evidence>